<comment type="caution">
    <text evidence="2">The sequence shown here is derived from an EMBL/GenBank/DDBJ whole genome shotgun (WGS) entry which is preliminary data.</text>
</comment>
<feature type="compositionally biased region" description="Basic and acidic residues" evidence="1">
    <location>
        <begin position="70"/>
        <end position="85"/>
    </location>
</feature>
<evidence type="ECO:0000256" key="1">
    <source>
        <dbReference type="SAM" id="MobiDB-lite"/>
    </source>
</evidence>
<accession>A0A9P0SMZ2</accession>
<name>A0A9P0SMZ2_PIEBR</name>
<protein>
    <submittedName>
        <fullName evidence="2">Uncharacterized protein</fullName>
    </submittedName>
</protein>
<gene>
    <name evidence="2" type="ORF">PIBRA_LOCUS1077</name>
</gene>
<sequence length="130" mass="14553">MEIYIKLNVLAASGYRVAKGTTPFFTILTPPLTNFPARLIDGRPSNNTVICFQCLDNDYSGGARRAAIDVETGREPRGQTDRRPETPCLATRPRAAASRPQCLLREQLTDRWRTKIEEYASPSVRILNVS</sequence>
<reference evidence="2" key="1">
    <citation type="submission" date="2022-05" db="EMBL/GenBank/DDBJ databases">
        <authorList>
            <person name="Okamura Y."/>
        </authorList>
    </citation>
    <scope>NUCLEOTIDE SEQUENCE</scope>
</reference>
<dbReference type="EMBL" id="CALOZG010000001">
    <property type="protein sequence ID" value="CAH3919578.1"/>
    <property type="molecule type" value="Genomic_DNA"/>
</dbReference>
<evidence type="ECO:0000313" key="3">
    <source>
        <dbReference type="Proteomes" id="UP001152562"/>
    </source>
</evidence>
<keyword evidence="3" id="KW-1185">Reference proteome</keyword>
<organism evidence="2 3">
    <name type="scientific">Pieris brassicae</name>
    <name type="common">White butterfly</name>
    <name type="synonym">Large white butterfly</name>
    <dbReference type="NCBI Taxonomy" id="7116"/>
    <lineage>
        <taxon>Eukaryota</taxon>
        <taxon>Metazoa</taxon>
        <taxon>Ecdysozoa</taxon>
        <taxon>Arthropoda</taxon>
        <taxon>Hexapoda</taxon>
        <taxon>Insecta</taxon>
        <taxon>Pterygota</taxon>
        <taxon>Neoptera</taxon>
        <taxon>Endopterygota</taxon>
        <taxon>Lepidoptera</taxon>
        <taxon>Glossata</taxon>
        <taxon>Ditrysia</taxon>
        <taxon>Papilionoidea</taxon>
        <taxon>Pieridae</taxon>
        <taxon>Pierinae</taxon>
        <taxon>Pieris</taxon>
    </lineage>
</organism>
<evidence type="ECO:0000313" key="2">
    <source>
        <dbReference type="EMBL" id="CAH3919578.1"/>
    </source>
</evidence>
<proteinExistence type="predicted"/>
<dbReference type="AlphaFoldDB" id="A0A9P0SMZ2"/>
<dbReference type="Proteomes" id="UP001152562">
    <property type="component" value="Unassembled WGS sequence"/>
</dbReference>
<feature type="region of interest" description="Disordered" evidence="1">
    <location>
        <begin position="70"/>
        <end position="93"/>
    </location>
</feature>